<evidence type="ECO:0000256" key="1">
    <source>
        <dbReference type="SAM" id="MobiDB-lite"/>
    </source>
</evidence>
<accession>A0A4Q9MDD1</accession>
<proteinExistence type="predicted"/>
<gene>
    <name evidence="2" type="ORF">BD311DRAFT_701758</name>
</gene>
<reference evidence="2" key="1">
    <citation type="submission" date="2019-01" db="EMBL/GenBank/DDBJ databases">
        <title>Draft genome sequences of three monokaryotic isolates of the white-rot basidiomycete fungus Dichomitus squalens.</title>
        <authorList>
            <consortium name="DOE Joint Genome Institute"/>
            <person name="Lopez S.C."/>
            <person name="Andreopoulos B."/>
            <person name="Pangilinan J."/>
            <person name="Lipzen A."/>
            <person name="Riley R."/>
            <person name="Ahrendt S."/>
            <person name="Ng V."/>
            <person name="Barry K."/>
            <person name="Daum C."/>
            <person name="Grigoriev I.V."/>
            <person name="Hilden K.S."/>
            <person name="Makela M.R."/>
            <person name="de Vries R.P."/>
        </authorList>
    </citation>
    <scope>NUCLEOTIDE SEQUENCE [LARGE SCALE GENOMIC DNA]</scope>
    <source>
        <strain evidence="2">OM18370.1</strain>
    </source>
</reference>
<organism evidence="2">
    <name type="scientific">Dichomitus squalens</name>
    <dbReference type="NCBI Taxonomy" id="114155"/>
    <lineage>
        <taxon>Eukaryota</taxon>
        <taxon>Fungi</taxon>
        <taxon>Dikarya</taxon>
        <taxon>Basidiomycota</taxon>
        <taxon>Agaricomycotina</taxon>
        <taxon>Agaricomycetes</taxon>
        <taxon>Polyporales</taxon>
        <taxon>Polyporaceae</taxon>
        <taxon>Dichomitus</taxon>
    </lineage>
</organism>
<feature type="region of interest" description="Disordered" evidence="1">
    <location>
        <begin position="1"/>
        <end position="24"/>
    </location>
</feature>
<dbReference type="Proteomes" id="UP000292957">
    <property type="component" value="Unassembled WGS sequence"/>
</dbReference>
<keyword evidence="2" id="KW-0378">Hydrolase</keyword>
<evidence type="ECO:0000313" key="2">
    <source>
        <dbReference type="EMBL" id="TBU24587.1"/>
    </source>
</evidence>
<dbReference type="InterPro" id="IPR029058">
    <property type="entry name" value="AB_hydrolase_fold"/>
</dbReference>
<dbReference type="GO" id="GO:0016787">
    <property type="term" value="F:hydrolase activity"/>
    <property type="evidence" value="ECO:0007669"/>
    <property type="project" value="UniProtKB-KW"/>
</dbReference>
<protein>
    <submittedName>
        <fullName evidence="2">Alpha/beta hydrolase fold-1</fullName>
    </submittedName>
</protein>
<name>A0A4Q9MDD1_9APHY</name>
<dbReference type="EMBL" id="ML143476">
    <property type="protein sequence ID" value="TBU24587.1"/>
    <property type="molecule type" value="Genomic_DNA"/>
</dbReference>
<dbReference type="AlphaFoldDB" id="A0A4Q9MDD1"/>
<sequence>MASPPEDQKNPAALSILQDSGPPEGSTDYTTVVLLHGFAWHSGIFAKLVPLAHAHNARVVLVNRRDYPGATPFSPEERSLLSAIATESASSPESDAAAAHAHAQLEPFMRSRAREVSDLLARLVHDANIPKSQREASKGGLVLVGWSFSTVWMTAFLAHAPALHAGEGEGEVDLTQYLRRVVLLDPPYHVLGFPPPPDPYNPLFDSSIAPADRARAFAHWVSGYFVHHTDALDSTSASPSERERPAAAALERRAYLPSPPPTLSTLTPDEVARALYPSPGAPGGSDALLLAGGMRSGTFATLRDEALAVPADEGLRAVEVRHVWCDRSVWETTWTSWNLRWMFEEARQKSERLREVTWVKLQGANHFVHWDEPERILVALLTDSVEKY</sequence>
<dbReference type="Gene3D" id="3.40.50.1820">
    <property type="entry name" value="alpha/beta hydrolase"/>
    <property type="match status" value="1"/>
</dbReference>
<dbReference type="OrthoDB" id="3466517at2759"/>
<dbReference type="SUPFAM" id="SSF53474">
    <property type="entry name" value="alpha/beta-Hydrolases"/>
    <property type="match status" value="1"/>
</dbReference>